<reference evidence="3" key="1">
    <citation type="submission" date="2015-03" db="EMBL/GenBank/DDBJ databases">
        <title>Luteipulveratus halotolerans sp. nov., a novel actinobacterium (Dermacoccaceae) from Sarawak, Malaysia.</title>
        <authorList>
            <person name="Juboi H."/>
            <person name="Basik A."/>
            <person name="Shamsul S.S."/>
            <person name="Arnold P."/>
            <person name="Schmitt E.K."/>
            <person name="Sanglier J.-J."/>
            <person name="Yeo T."/>
        </authorList>
    </citation>
    <scope>NUCLEOTIDE SEQUENCE [LARGE SCALE GENOMIC DNA]</scope>
    <source>
        <strain evidence="3">C296001</strain>
    </source>
</reference>
<dbReference type="STRING" id="1631356.VV01_03975"/>
<feature type="chain" id="PRO_5005562793" description="Lipase" evidence="1">
    <location>
        <begin position="33"/>
        <end position="315"/>
    </location>
</feature>
<gene>
    <name evidence="2" type="ORF">VV01_03975</name>
</gene>
<dbReference type="GO" id="GO:0016787">
    <property type="term" value="F:hydrolase activity"/>
    <property type="evidence" value="ECO:0007669"/>
    <property type="project" value="InterPro"/>
</dbReference>
<evidence type="ECO:0000256" key="1">
    <source>
        <dbReference type="SAM" id="SignalP"/>
    </source>
</evidence>
<sequence>MLRSPSRKTRLGLAAAGAATALLAAAGAPAHAAELPEGGVPEALYRFAVSPDSTAGANDFSCKPTAEHPNPVVLLPGTFFNHGANFVKAGPRLKNAGYCTFAYNYGMTSISADRVGGLGSIKASAQELDAFVTKVLTSTGAKKVDIIGHSQGGSVPMWWIKKMGGASKTAHYVGWAPSSRGTSLNGIVALGDSLNLMGFVTGISNVGQFPGVIDQTYTSDYTRELFPNGSNDVPAGPKYTVISTKQDRVVTPYINQTLSGADVNNIVLQDKCPWDAAGHIGLFNDDPTLQMTMNALADGPKTFNPVCKGYGVPFL</sequence>
<keyword evidence="1" id="KW-0732">Signal</keyword>
<dbReference type="InterPro" id="IPR002918">
    <property type="entry name" value="Lipase_EstA/Esterase_EstB"/>
</dbReference>
<accession>A0A0L6CFD1</accession>
<organism evidence="2 3">
    <name type="scientific">Luteipulveratus halotolerans</name>
    <dbReference type="NCBI Taxonomy" id="1631356"/>
    <lineage>
        <taxon>Bacteria</taxon>
        <taxon>Bacillati</taxon>
        <taxon>Actinomycetota</taxon>
        <taxon>Actinomycetes</taxon>
        <taxon>Micrococcales</taxon>
        <taxon>Dermacoccaceae</taxon>
        <taxon>Luteipulveratus</taxon>
    </lineage>
</organism>
<dbReference type="EMBL" id="LAIR01000002">
    <property type="protein sequence ID" value="KNX36502.1"/>
    <property type="molecule type" value="Genomic_DNA"/>
</dbReference>
<proteinExistence type="predicted"/>
<dbReference type="OrthoDB" id="8871309at2"/>
<dbReference type="PATRIC" id="fig|1631356.3.peg.727"/>
<dbReference type="PROSITE" id="PS51318">
    <property type="entry name" value="TAT"/>
    <property type="match status" value="1"/>
</dbReference>
<comment type="caution">
    <text evidence="2">The sequence shown here is derived from an EMBL/GenBank/DDBJ whole genome shotgun (WGS) entry which is preliminary data.</text>
</comment>
<dbReference type="InterPro" id="IPR029058">
    <property type="entry name" value="AB_hydrolase_fold"/>
</dbReference>
<evidence type="ECO:0000313" key="3">
    <source>
        <dbReference type="Proteomes" id="UP000037397"/>
    </source>
</evidence>
<evidence type="ECO:0008006" key="4">
    <source>
        <dbReference type="Google" id="ProtNLM"/>
    </source>
</evidence>
<feature type="signal peptide" evidence="1">
    <location>
        <begin position="1"/>
        <end position="32"/>
    </location>
</feature>
<protein>
    <recommendedName>
        <fullName evidence="4">Lipase</fullName>
    </recommendedName>
</protein>
<dbReference type="AlphaFoldDB" id="A0A0L6CFD1"/>
<name>A0A0L6CFD1_9MICO</name>
<dbReference type="Proteomes" id="UP000037397">
    <property type="component" value="Unassembled WGS sequence"/>
</dbReference>
<dbReference type="Pfam" id="PF01674">
    <property type="entry name" value="Lipase_2"/>
    <property type="match status" value="1"/>
</dbReference>
<dbReference type="GO" id="GO:0016042">
    <property type="term" value="P:lipid catabolic process"/>
    <property type="evidence" value="ECO:0007669"/>
    <property type="project" value="InterPro"/>
</dbReference>
<evidence type="ECO:0000313" key="2">
    <source>
        <dbReference type="EMBL" id="KNX36502.1"/>
    </source>
</evidence>
<dbReference type="SUPFAM" id="SSF53474">
    <property type="entry name" value="alpha/beta-Hydrolases"/>
    <property type="match status" value="1"/>
</dbReference>
<dbReference type="Gene3D" id="3.40.50.1820">
    <property type="entry name" value="alpha/beta hydrolase"/>
    <property type="match status" value="1"/>
</dbReference>
<keyword evidence="3" id="KW-1185">Reference proteome</keyword>
<dbReference type="RefSeq" id="WP_050668761.1">
    <property type="nucleotide sequence ID" value="NZ_LAIR01000002.1"/>
</dbReference>
<dbReference type="InterPro" id="IPR006311">
    <property type="entry name" value="TAT_signal"/>
</dbReference>